<reference evidence="11 12" key="1">
    <citation type="journal article" date="2016" name="Proc. Natl. Acad. Sci. U.S.A.">
        <title>Comparative genomics of biotechnologically important yeasts.</title>
        <authorList>
            <person name="Riley R."/>
            <person name="Haridas S."/>
            <person name="Wolfe K.H."/>
            <person name="Lopes M.R."/>
            <person name="Hittinger C.T."/>
            <person name="Goeker M."/>
            <person name="Salamov A.A."/>
            <person name="Wisecaver J.H."/>
            <person name="Long T.M."/>
            <person name="Calvey C.H."/>
            <person name="Aerts A.L."/>
            <person name="Barry K.W."/>
            <person name="Choi C."/>
            <person name="Clum A."/>
            <person name="Coughlan A.Y."/>
            <person name="Deshpande S."/>
            <person name="Douglass A.P."/>
            <person name="Hanson S.J."/>
            <person name="Klenk H.-P."/>
            <person name="LaButti K.M."/>
            <person name="Lapidus A."/>
            <person name="Lindquist E.A."/>
            <person name="Lipzen A.M."/>
            <person name="Meier-Kolthoff J.P."/>
            <person name="Ohm R.A."/>
            <person name="Otillar R.P."/>
            <person name="Pangilinan J.L."/>
            <person name="Peng Y."/>
            <person name="Rokas A."/>
            <person name="Rosa C.A."/>
            <person name="Scheuner C."/>
            <person name="Sibirny A.A."/>
            <person name="Slot J.C."/>
            <person name="Stielow J.B."/>
            <person name="Sun H."/>
            <person name="Kurtzman C.P."/>
            <person name="Blackwell M."/>
            <person name="Grigoriev I.V."/>
            <person name="Jeffries T.W."/>
        </authorList>
    </citation>
    <scope>NUCLEOTIDE SEQUENCE [LARGE SCALE GENOMIC DNA]</scope>
    <source>
        <strain evidence="11 12">DSM 6958</strain>
    </source>
</reference>
<dbReference type="InterPro" id="IPR040038">
    <property type="entry name" value="TIPIN/Csm3/Swi3"/>
</dbReference>
<evidence type="ECO:0000256" key="3">
    <source>
        <dbReference type="ARBA" id="ARBA00011217"/>
    </source>
</evidence>
<accession>A0A1E3PRJ6</accession>
<dbReference type="GO" id="GO:0031297">
    <property type="term" value="P:replication fork processing"/>
    <property type="evidence" value="ECO:0007669"/>
    <property type="project" value="UniProtKB-UniRule"/>
</dbReference>
<dbReference type="InterPro" id="IPR012923">
    <property type="entry name" value="Csm3"/>
</dbReference>
<keyword evidence="5" id="KW-0236">DNA replication inhibitor</keyword>
<evidence type="ECO:0000256" key="7">
    <source>
        <dbReference type="ARBA" id="ARBA00023306"/>
    </source>
</evidence>
<dbReference type="GO" id="GO:0000076">
    <property type="term" value="P:DNA replication checkpoint signaling"/>
    <property type="evidence" value="ECO:0007669"/>
    <property type="project" value="UniProtKB-UniRule"/>
</dbReference>
<sequence length="400" mass="45475">MPLSEPDLFDEPDSYGTEGILPESYGLDASANYPEGSPLNTDTAAIDEEVTINARSRIAVKLDEDKLIGDRGIPYLRRKVQKLQFKKKNYEYRDLSKILEFYKLWSHKLYPKATFKDFVQISEKIGKTTRMKMYRRQWIEEDKQNDENIMEQYSKLTPSFNKTVEQESAISNTSFDGNDNLPRFTGTFSGFKLSSSQPPGDNGLFIPPTLQDAQPHGRFDRDQQEDFIAEDNLNNSVKPVASKTGARRFIVEEDDSDDNHHPAKDFATTNSPVKTGNTQIIKKPINTISPFEIEGDVPDMNDLIELEEELVKANKIQSTGAHLSNLTKDYLNKDNDEDQLTMDLAGPTIFSEKAQSQQIASSKPLNHFAEVKKAQFPEMAEFNDNEVFDDEMDVLRDLGF</sequence>
<dbReference type="GO" id="GO:0031298">
    <property type="term" value="C:replication fork protection complex"/>
    <property type="evidence" value="ECO:0007669"/>
    <property type="project" value="TreeGrafter"/>
</dbReference>
<feature type="compositionally biased region" description="Polar residues" evidence="9">
    <location>
        <begin position="189"/>
        <end position="199"/>
    </location>
</feature>
<dbReference type="PANTHER" id="PTHR13220">
    <property type="entry name" value="TIMELESS INTERACTING-RELATED"/>
    <property type="match status" value="1"/>
</dbReference>
<evidence type="ECO:0000256" key="9">
    <source>
        <dbReference type="SAM" id="MobiDB-lite"/>
    </source>
</evidence>
<comment type="subunit">
    <text evidence="3">Component of the fork protection complex (FPC) consisting of TOF1 and CSM3.</text>
</comment>
<feature type="region of interest" description="Disordered" evidence="9">
    <location>
        <begin position="254"/>
        <end position="275"/>
    </location>
</feature>
<dbReference type="GO" id="GO:0003677">
    <property type="term" value="F:DNA binding"/>
    <property type="evidence" value="ECO:0007669"/>
    <property type="project" value="TreeGrafter"/>
</dbReference>
<dbReference type="GO" id="GO:0043111">
    <property type="term" value="P:replication fork arrest"/>
    <property type="evidence" value="ECO:0007669"/>
    <property type="project" value="TreeGrafter"/>
</dbReference>
<evidence type="ECO:0000313" key="12">
    <source>
        <dbReference type="Proteomes" id="UP000095009"/>
    </source>
</evidence>
<evidence type="ECO:0000259" key="10">
    <source>
        <dbReference type="Pfam" id="PF07962"/>
    </source>
</evidence>
<proteinExistence type="inferred from homology"/>
<comment type="similarity">
    <text evidence="2 8">Belongs to the CSM3 family.</text>
</comment>
<protein>
    <recommendedName>
        <fullName evidence="8">Chromosome segregation in meiosis protein</fullName>
    </recommendedName>
</protein>
<feature type="region of interest" description="Disordered" evidence="9">
    <location>
        <begin position="189"/>
        <end position="218"/>
    </location>
</feature>
<evidence type="ECO:0000256" key="2">
    <source>
        <dbReference type="ARBA" id="ARBA00006075"/>
    </source>
</evidence>
<dbReference type="EMBL" id="KV454406">
    <property type="protein sequence ID" value="ODQ68045.1"/>
    <property type="molecule type" value="Genomic_DNA"/>
</dbReference>
<evidence type="ECO:0000256" key="5">
    <source>
        <dbReference type="ARBA" id="ARBA00022880"/>
    </source>
</evidence>
<dbReference type="AlphaFoldDB" id="A0A1E3PRJ6"/>
<evidence type="ECO:0000256" key="4">
    <source>
        <dbReference type="ARBA" id="ARBA00022763"/>
    </source>
</evidence>
<dbReference type="STRING" id="857566.A0A1E3PRJ6"/>
<keyword evidence="12" id="KW-1185">Reference proteome</keyword>
<evidence type="ECO:0000256" key="1">
    <source>
        <dbReference type="ARBA" id="ARBA00004123"/>
    </source>
</evidence>
<dbReference type="GO" id="GO:0006974">
    <property type="term" value="P:DNA damage response"/>
    <property type="evidence" value="ECO:0007669"/>
    <property type="project" value="UniProtKB-KW"/>
</dbReference>
<keyword evidence="6 8" id="KW-0539">Nucleus</keyword>
<keyword evidence="7 8" id="KW-0131">Cell cycle</keyword>
<evidence type="ECO:0000256" key="8">
    <source>
        <dbReference type="RuleBase" id="RU366049"/>
    </source>
</evidence>
<evidence type="ECO:0000256" key="6">
    <source>
        <dbReference type="ARBA" id="ARBA00023242"/>
    </source>
</evidence>
<dbReference type="PANTHER" id="PTHR13220:SF11">
    <property type="entry name" value="TIMELESS-INTERACTING PROTEIN"/>
    <property type="match status" value="1"/>
</dbReference>
<evidence type="ECO:0000313" key="11">
    <source>
        <dbReference type="EMBL" id="ODQ68045.1"/>
    </source>
</evidence>
<keyword evidence="4 8" id="KW-0227">DNA damage</keyword>
<dbReference type="Proteomes" id="UP000095009">
    <property type="component" value="Unassembled WGS sequence"/>
</dbReference>
<feature type="domain" description="Chromosome segregation in meiosis protein 3" evidence="10">
    <location>
        <begin position="61"/>
        <end position="142"/>
    </location>
</feature>
<name>A0A1E3PRJ6_9ASCO</name>
<comment type="function">
    <text evidence="8">Plays an important role in the control of DNA replication and the maintenance of replication fork stability.</text>
</comment>
<gene>
    <name evidence="11" type="ORF">NADFUDRAFT_48705</name>
</gene>
<dbReference type="Pfam" id="PF07962">
    <property type="entry name" value="Swi3"/>
    <property type="match status" value="1"/>
</dbReference>
<dbReference type="OrthoDB" id="437078at2759"/>
<comment type="subcellular location">
    <subcellularLocation>
        <location evidence="1 8">Nucleus</location>
    </subcellularLocation>
</comment>
<organism evidence="11 12">
    <name type="scientific">Nadsonia fulvescens var. elongata DSM 6958</name>
    <dbReference type="NCBI Taxonomy" id="857566"/>
    <lineage>
        <taxon>Eukaryota</taxon>
        <taxon>Fungi</taxon>
        <taxon>Dikarya</taxon>
        <taxon>Ascomycota</taxon>
        <taxon>Saccharomycotina</taxon>
        <taxon>Dipodascomycetes</taxon>
        <taxon>Dipodascales</taxon>
        <taxon>Dipodascales incertae sedis</taxon>
        <taxon>Nadsonia</taxon>
    </lineage>
</organism>